<gene>
    <name evidence="2" type="ORF">S01H4_20312</name>
</gene>
<comment type="caution">
    <text evidence="2">The sequence shown here is derived from an EMBL/GenBank/DDBJ whole genome shotgun (WGS) entry which is preliminary data.</text>
</comment>
<accession>X1ATU8</accession>
<keyword evidence="1" id="KW-1133">Transmembrane helix</keyword>
<evidence type="ECO:0000256" key="1">
    <source>
        <dbReference type="SAM" id="Phobius"/>
    </source>
</evidence>
<sequence length="39" mass="4645">MYELRQALEAIRDFMEMGGPVLTAIAWLLFVMWIMIVER</sequence>
<protein>
    <recommendedName>
        <fullName evidence="3">MotA/TolQ/ExbB proton channel domain-containing protein</fullName>
    </recommendedName>
</protein>
<keyword evidence="1" id="KW-0472">Membrane</keyword>
<dbReference type="EMBL" id="BART01009124">
    <property type="protein sequence ID" value="GAG63286.1"/>
    <property type="molecule type" value="Genomic_DNA"/>
</dbReference>
<proteinExistence type="predicted"/>
<name>X1ATU8_9ZZZZ</name>
<feature type="non-terminal residue" evidence="2">
    <location>
        <position position="39"/>
    </location>
</feature>
<organism evidence="2">
    <name type="scientific">marine sediment metagenome</name>
    <dbReference type="NCBI Taxonomy" id="412755"/>
    <lineage>
        <taxon>unclassified sequences</taxon>
        <taxon>metagenomes</taxon>
        <taxon>ecological metagenomes</taxon>
    </lineage>
</organism>
<keyword evidence="1" id="KW-0812">Transmembrane</keyword>
<feature type="transmembrane region" description="Helical" evidence="1">
    <location>
        <begin position="20"/>
        <end position="37"/>
    </location>
</feature>
<evidence type="ECO:0000313" key="2">
    <source>
        <dbReference type="EMBL" id="GAG63286.1"/>
    </source>
</evidence>
<evidence type="ECO:0008006" key="3">
    <source>
        <dbReference type="Google" id="ProtNLM"/>
    </source>
</evidence>
<reference evidence="2" key="1">
    <citation type="journal article" date="2014" name="Front. Microbiol.">
        <title>High frequency of phylogenetically diverse reductive dehalogenase-homologous genes in deep subseafloor sedimentary metagenomes.</title>
        <authorList>
            <person name="Kawai M."/>
            <person name="Futagami T."/>
            <person name="Toyoda A."/>
            <person name="Takaki Y."/>
            <person name="Nishi S."/>
            <person name="Hori S."/>
            <person name="Arai W."/>
            <person name="Tsubouchi T."/>
            <person name="Morono Y."/>
            <person name="Uchiyama I."/>
            <person name="Ito T."/>
            <person name="Fujiyama A."/>
            <person name="Inagaki F."/>
            <person name="Takami H."/>
        </authorList>
    </citation>
    <scope>NUCLEOTIDE SEQUENCE</scope>
    <source>
        <strain evidence="2">Expedition CK06-06</strain>
    </source>
</reference>
<dbReference type="AlphaFoldDB" id="X1ATU8"/>